<feature type="transmembrane region" description="Helical" evidence="1">
    <location>
        <begin position="25"/>
        <end position="48"/>
    </location>
</feature>
<sequence length="414" mass="48711">MIIVSNINTIIEFINGNQIKIDKSAYFTVIAAQLTIYGIFLTFVQFIANIDNEGKNTITHYLGIEINSFYINKKLKLSKIIKSRIFLAILIVSFIIKPILVVFNIAIDERIQSLLIFAWYSLAIIYMILFACVFVGCAKLTMEIKRIGENSKYNLVLDEIEGNFIKESDELLRKELEVDKLDQILILVKELYKKDNRSDLLTRYDKLVKRLLQKYYDKKEDEIKLLVGKNVCVKNQEPFEYNFGLELRILDGIIKDILKREELDDEFIKSIFRIRMKILNKSLERKIISEIKDGKSGKDIKEDDKEKIWGIYESILTNRKYMDLNKELISMLYSDRPSVSEEIKEIIQFENRKEISKLLVKGFELVCYDNMSETEFIEIFRRILVDEEFKEILTKKVSELYSENYISSNTENIN</sequence>
<dbReference type="EMBL" id="WSRQ01000002">
    <property type="protein sequence ID" value="MVX62395.1"/>
    <property type="molecule type" value="Genomic_DNA"/>
</dbReference>
<comment type="caution">
    <text evidence="2">The sequence shown here is derived from an EMBL/GenBank/DDBJ whole genome shotgun (WGS) entry which is preliminary data.</text>
</comment>
<dbReference type="Proteomes" id="UP000656077">
    <property type="component" value="Unassembled WGS sequence"/>
</dbReference>
<evidence type="ECO:0000256" key="1">
    <source>
        <dbReference type="SAM" id="Phobius"/>
    </source>
</evidence>
<feature type="transmembrane region" description="Helical" evidence="1">
    <location>
        <begin position="113"/>
        <end position="137"/>
    </location>
</feature>
<organism evidence="2 3">
    <name type="scientific">Clostridium chromiireducens</name>
    <dbReference type="NCBI Taxonomy" id="225345"/>
    <lineage>
        <taxon>Bacteria</taxon>
        <taxon>Bacillati</taxon>
        <taxon>Bacillota</taxon>
        <taxon>Clostridia</taxon>
        <taxon>Eubacteriales</taxon>
        <taxon>Clostridiaceae</taxon>
        <taxon>Clostridium</taxon>
    </lineage>
</organism>
<protein>
    <submittedName>
        <fullName evidence="2">Uncharacterized protein</fullName>
    </submittedName>
</protein>
<keyword evidence="1" id="KW-1133">Transmembrane helix</keyword>
<keyword evidence="1" id="KW-0812">Transmembrane</keyword>
<keyword evidence="1" id="KW-0472">Membrane</keyword>
<dbReference type="RefSeq" id="WP_160357819.1">
    <property type="nucleotide sequence ID" value="NZ_WSRQ01000002.1"/>
</dbReference>
<name>A0A964W0S4_9CLOT</name>
<feature type="transmembrane region" description="Helical" evidence="1">
    <location>
        <begin position="85"/>
        <end position="107"/>
    </location>
</feature>
<evidence type="ECO:0000313" key="3">
    <source>
        <dbReference type="Proteomes" id="UP000656077"/>
    </source>
</evidence>
<dbReference type="AlphaFoldDB" id="A0A964W0S4"/>
<reference evidence="2" key="1">
    <citation type="submission" date="2019-12" db="EMBL/GenBank/DDBJ databases">
        <title>Microbes associate with the intestines of laboratory mice.</title>
        <authorList>
            <person name="Navarre W."/>
            <person name="Wong E."/>
        </authorList>
    </citation>
    <scope>NUCLEOTIDE SEQUENCE</scope>
    <source>
        <strain evidence="2">NM79_F5</strain>
    </source>
</reference>
<evidence type="ECO:0000313" key="2">
    <source>
        <dbReference type="EMBL" id="MVX62395.1"/>
    </source>
</evidence>
<proteinExistence type="predicted"/>
<gene>
    <name evidence="2" type="ORF">GKZ28_01600</name>
</gene>
<accession>A0A964W0S4</accession>